<dbReference type="OMA" id="ELYMPMS"/>
<dbReference type="EnsemblMetazoa" id="XM_792341">
    <property type="protein sequence ID" value="XP_797434"/>
    <property type="gene ID" value="LOC592836"/>
</dbReference>
<accession>A0A7M7RGI0</accession>
<evidence type="ECO:0000256" key="1">
    <source>
        <dbReference type="ARBA" id="ARBA00011079"/>
    </source>
</evidence>
<dbReference type="GO" id="GO:0070008">
    <property type="term" value="F:serine-type exopeptidase activity"/>
    <property type="evidence" value="ECO:0007669"/>
    <property type="project" value="InterPro"/>
</dbReference>
<reference evidence="8" key="1">
    <citation type="submission" date="2015-02" db="EMBL/GenBank/DDBJ databases">
        <title>Genome sequencing for Strongylocentrotus purpuratus.</title>
        <authorList>
            <person name="Murali S."/>
            <person name="Liu Y."/>
            <person name="Vee V."/>
            <person name="English A."/>
            <person name="Wang M."/>
            <person name="Skinner E."/>
            <person name="Han Y."/>
            <person name="Muzny D.M."/>
            <person name="Worley K.C."/>
            <person name="Gibbs R.A."/>
        </authorList>
    </citation>
    <scope>NUCLEOTIDE SEQUENCE</scope>
</reference>
<dbReference type="FunCoup" id="A0A7M7RGI0">
    <property type="interactions" value="32"/>
</dbReference>
<evidence type="ECO:0000256" key="5">
    <source>
        <dbReference type="ARBA" id="ARBA00023180"/>
    </source>
</evidence>
<dbReference type="RefSeq" id="XP_797434.4">
    <property type="nucleotide sequence ID" value="XM_792341.5"/>
</dbReference>
<dbReference type="Proteomes" id="UP000007110">
    <property type="component" value="Unassembled WGS sequence"/>
</dbReference>
<name>A0A7M7RGI0_STRPU</name>
<dbReference type="KEGG" id="spu:592836"/>
<dbReference type="Gene3D" id="3.40.50.1820">
    <property type="entry name" value="alpha/beta hydrolase"/>
    <property type="match status" value="1"/>
</dbReference>
<dbReference type="GO" id="GO:0008239">
    <property type="term" value="F:dipeptidyl-peptidase activity"/>
    <property type="evidence" value="ECO:0000318"/>
    <property type="project" value="GO_Central"/>
</dbReference>
<evidence type="ECO:0000256" key="3">
    <source>
        <dbReference type="ARBA" id="ARBA00022729"/>
    </source>
</evidence>
<dbReference type="FunFam" id="3.40.50.1820:FF:000848">
    <property type="entry name" value="Dipeptidyl-peptidase 7"/>
    <property type="match status" value="1"/>
</dbReference>
<dbReference type="GO" id="GO:0006508">
    <property type="term" value="P:proteolysis"/>
    <property type="evidence" value="ECO:0007669"/>
    <property type="project" value="UniProtKB-KW"/>
</dbReference>
<feature type="chain" id="PRO_5029780557" evidence="6">
    <location>
        <begin position="25"/>
        <end position="487"/>
    </location>
</feature>
<dbReference type="AlphaFoldDB" id="A0A7M7RGI0"/>
<reference evidence="7" key="2">
    <citation type="submission" date="2021-01" db="UniProtKB">
        <authorList>
            <consortium name="EnsemblMetazoa"/>
        </authorList>
    </citation>
    <scope>IDENTIFICATION</scope>
</reference>
<dbReference type="GO" id="GO:0031982">
    <property type="term" value="C:vesicle"/>
    <property type="evidence" value="ECO:0000318"/>
    <property type="project" value="GO_Central"/>
</dbReference>
<keyword evidence="8" id="KW-1185">Reference proteome</keyword>
<dbReference type="SUPFAM" id="SSF53474">
    <property type="entry name" value="alpha/beta-Hydrolases"/>
    <property type="match status" value="2"/>
</dbReference>
<dbReference type="Pfam" id="PF05577">
    <property type="entry name" value="Peptidase_S28"/>
    <property type="match status" value="1"/>
</dbReference>
<comment type="similarity">
    <text evidence="1">Belongs to the peptidase S28 family.</text>
</comment>
<dbReference type="PANTHER" id="PTHR11010">
    <property type="entry name" value="PROTEASE S28 PRO-X CARBOXYPEPTIDASE-RELATED"/>
    <property type="match status" value="1"/>
</dbReference>
<evidence type="ECO:0000313" key="8">
    <source>
        <dbReference type="Proteomes" id="UP000007110"/>
    </source>
</evidence>
<dbReference type="Gene3D" id="1.20.120.980">
    <property type="entry name" value="Serine carboxypeptidase S28, SKS domain"/>
    <property type="match status" value="1"/>
</dbReference>
<dbReference type="InParanoid" id="A0A7M7RGI0"/>
<organism evidence="7 8">
    <name type="scientific">Strongylocentrotus purpuratus</name>
    <name type="common">Purple sea urchin</name>
    <dbReference type="NCBI Taxonomy" id="7668"/>
    <lineage>
        <taxon>Eukaryota</taxon>
        <taxon>Metazoa</taxon>
        <taxon>Echinodermata</taxon>
        <taxon>Eleutherozoa</taxon>
        <taxon>Echinozoa</taxon>
        <taxon>Echinoidea</taxon>
        <taxon>Euechinoidea</taxon>
        <taxon>Echinacea</taxon>
        <taxon>Camarodonta</taxon>
        <taxon>Echinidea</taxon>
        <taxon>Strongylocentrotidae</taxon>
        <taxon>Strongylocentrotus</taxon>
    </lineage>
</organism>
<dbReference type="CTD" id="29952"/>
<keyword evidence="3 6" id="KW-0732">Signal</keyword>
<proteinExistence type="inferred from homology"/>
<evidence type="ECO:0000313" key="7">
    <source>
        <dbReference type="EnsemblMetazoa" id="XP_797434"/>
    </source>
</evidence>
<dbReference type="GeneID" id="592836"/>
<protein>
    <submittedName>
        <fullName evidence="7">Uncharacterized protein</fullName>
    </submittedName>
</protein>
<evidence type="ECO:0000256" key="4">
    <source>
        <dbReference type="ARBA" id="ARBA00022801"/>
    </source>
</evidence>
<dbReference type="FunFam" id="1.20.120.980:FF:000001">
    <property type="entry name" value="Dipeptidyl peptidase 7"/>
    <property type="match status" value="1"/>
</dbReference>
<evidence type="ECO:0000256" key="6">
    <source>
        <dbReference type="SAM" id="SignalP"/>
    </source>
</evidence>
<keyword evidence="5" id="KW-0325">Glycoprotein</keyword>
<dbReference type="PANTHER" id="PTHR11010:SF107">
    <property type="entry name" value="DIPEPTIDYL PEPTIDASE 2"/>
    <property type="match status" value="1"/>
</dbReference>
<dbReference type="InterPro" id="IPR042269">
    <property type="entry name" value="Ser_carbopepase_S28_SKS"/>
</dbReference>
<sequence length="487" mass="53622">MELIKNILVPPFLCLLISLLVCSANPLPRYPYKEKFFDQFIDHFNSESHGKQTFRQRYFVTDDYWQKGSGPIFFYTGNEGAIESFFDNTGYIFDIAPEFGALVIFAEHRYYGKSLPLGNQSFTPANLGLLTVEQALADYATLITSLKEEPGLQDSPLVVFGGSYGGMLSAYMRMKYPHLVAGALAASAPVYSTANESSQTYFFQTVTKDFYDVDTNCPDLVRAGFATLDQLAGQGTSGLNKISTAFHLCKSLVSKADYYHLLGWIRNSFTYQAMLDYPYSASFMGSLPANPVNVSCHMLLNASTPLEGLAQASGLYYNTSSTPLQCFDIFAEFIQCADPTGCGLGTDSTAWDYQACTEITLPAGSNGKTDMFPDMPFTPDMRTSYCQSVYNVTPRPDWLSIQGFGKGLASSSNIIFSNGLLDPWRLGGVAKDLSESIIAIPVPGGAHHLDLRGSNPKDPESVIEARSQEKLIIKGWVEAWYRGHKTA</sequence>
<dbReference type="InterPro" id="IPR008758">
    <property type="entry name" value="Peptidase_S28"/>
</dbReference>
<feature type="signal peptide" evidence="6">
    <location>
        <begin position="1"/>
        <end position="24"/>
    </location>
</feature>
<dbReference type="InterPro" id="IPR029058">
    <property type="entry name" value="AB_hydrolase_fold"/>
</dbReference>
<keyword evidence="4" id="KW-0378">Hydrolase</keyword>
<dbReference type="OrthoDB" id="2130629at2759"/>
<keyword evidence="2" id="KW-0645">Protease</keyword>
<evidence type="ECO:0000256" key="2">
    <source>
        <dbReference type="ARBA" id="ARBA00022670"/>
    </source>
</evidence>